<dbReference type="NCBIfam" id="NF033517">
    <property type="entry name" value="transpos_IS66"/>
    <property type="match status" value="1"/>
</dbReference>
<dbReference type="PANTHER" id="PTHR33678">
    <property type="entry name" value="BLL1576 PROTEIN"/>
    <property type="match status" value="1"/>
</dbReference>
<dbReference type="Pfam" id="PF03050">
    <property type="entry name" value="DDE_Tnp_IS66"/>
    <property type="match status" value="1"/>
</dbReference>
<proteinExistence type="predicted"/>
<sequence length="351" mass="39544">MGRRLLIEKSMASPSVLAMLLTTKYVDGLPLHRFEKVLGRHGIDIPRQTLARWVIQCREHFQPLLNLLRDSLLSSRVIHCDETRVQVLNEPDREASSQSWMWVQTGGPPDRPVILFDYSISRAQEVPTRLLPTNGYRGYVMTDDYAGYNALGAQDGVEHLGCCAHARRKFVEAQKVQPKGKTGRADIALNLINKLYRVERDLKASSDTERKIGRQEHSLPILAQLKSWIEKTQPQVTAQNALGKAIGYLASNGSKLERYVEEGYLPFDNNAAERAIRPFFIGRKNSLFSDTPKGVTASAQLYSLVETAKAKANDQEPYAWLRHALERLPTATSVEDYEALLPWNYSPVSPS</sequence>
<dbReference type="InterPro" id="IPR052344">
    <property type="entry name" value="Transposase-related"/>
</dbReference>
<dbReference type="InterPro" id="IPR004291">
    <property type="entry name" value="Transposase_IS66_central"/>
</dbReference>
<dbReference type="InterPro" id="IPR039552">
    <property type="entry name" value="IS66_C"/>
</dbReference>
<evidence type="ECO:0000259" key="1">
    <source>
        <dbReference type="Pfam" id="PF03050"/>
    </source>
</evidence>
<feature type="domain" description="Transposase IS66 C-terminal" evidence="2">
    <location>
        <begin position="303"/>
        <end position="343"/>
    </location>
</feature>
<organism evidence="3 4">
    <name type="scientific">Pseudomonas syringae pv. primulae</name>
    <dbReference type="NCBI Taxonomy" id="251707"/>
    <lineage>
        <taxon>Bacteria</taxon>
        <taxon>Pseudomonadati</taxon>
        <taxon>Pseudomonadota</taxon>
        <taxon>Gammaproteobacteria</taxon>
        <taxon>Pseudomonadales</taxon>
        <taxon>Pseudomonadaceae</taxon>
        <taxon>Pseudomonas</taxon>
    </lineage>
</organism>
<dbReference type="EMBL" id="RBRQ01000175">
    <property type="protein sequence ID" value="RMR09653.1"/>
    <property type="molecule type" value="Genomic_DNA"/>
</dbReference>
<dbReference type="AlphaFoldDB" id="A0A3M4S3W8"/>
<accession>A0A3M4S3W8</accession>
<dbReference type="Pfam" id="PF13817">
    <property type="entry name" value="DDE_Tnp_IS66_C"/>
    <property type="match status" value="1"/>
</dbReference>
<evidence type="ECO:0000313" key="4">
    <source>
        <dbReference type="Proteomes" id="UP000276615"/>
    </source>
</evidence>
<comment type="caution">
    <text evidence="3">The sequence shown here is derived from an EMBL/GenBank/DDBJ whole genome shotgun (WGS) entry which is preliminary data.</text>
</comment>
<protein>
    <submittedName>
        <fullName evidence="3">ISPsy5, transposase</fullName>
    </submittedName>
</protein>
<name>A0A3M4S3W8_9PSED</name>
<feature type="domain" description="Transposase IS66 central" evidence="1">
    <location>
        <begin position="9"/>
        <end position="296"/>
    </location>
</feature>
<gene>
    <name evidence="3" type="ORF">ALP92_01125</name>
</gene>
<evidence type="ECO:0000313" key="3">
    <source>
        <dbReference type="EMBL" id="RMR09653.1"/>
    </source>
</evidence>
<evidence type="ECO:0000259" key="2">
    <source>
        <dbReference type="Pfam" id="PF13817"/>
    </source>
</evidence>
<dbReference type="Proteomes" id="UP000276615">
    <property type="component" value="Unassembled WGS sequence"/>
</dbReference>
<reference evidence="3 4" key="1">
    <citation type="submission" date="2018-08" db="EMBL/GenBank/DDBJ databases">
        <title>Recombination of ecologically and evolutionarily significant loci maintains genetic cohesion in the Pseudomonas syringae species complex.</title>
        <authorList>
            <person name="Dillon M."/>
            <person name="Thakur S."/>
            <person name="Almeida R.N.D."/>
            <person name="Weir B.S."/>
            <person name="Guttman D.S."/>
        </authorList>
    </citation>
    <scope>NUCLEOTIDE SEQUENCE [LARGE SCALE GENOMIC DNA]</scope>
    <source>
        <strain evidence="3 4">ICMP 8670</strain>
    </source>
</reference>